<protein>
    <submittedName>
        <fullName evidence="5">GntR family transcriptional regulator</fullName>
    </submittedName>
</protein>
<sequence>MKIETADIYDDLHRKLMTAVIKPGERLKPADLQGLYGVSANTVRDVLMRLLPTGLVEFEEQRGFRASPSSSERRSDVTRFRILLEHEGAERSIRMGGLEWEASLSAAHHKLSHIESQIAHVTDVSPYMDVWSDAEIGFHTTLIAACGSPILMETYDRIYTLFRQQVVGAERDFGANYFEAIIREHKAIVDAALARDVNRCKAAIVDHLARSL</sequence>
<dbReference type="InterPro" id="IPR000524">
    <property type="entry name" value="Tscrpt_reg_HTH_GntR"/>
</dbReference>
<keyword evidence="3" id="KW-0804">Transcription</keyword>
<dbReference type="InterPro" id="IPR011711">
    <property type="entry name" value="GntR_C"/>
</dbReference>
<name>A0A6B2NLJ8_9RHOB</name>
<dbReference type="PROSITE" id="PS50949">
    <property type="entry name" value="HTH_GNTR"/>
    <property type="match status" value="1"/>
</dbReference>
<proteinExistence type="predicted"/>
<dbReference type="SUPFAM" id="SSF46785">
    <property type="entry name" value="Winged helix' DNA-binding domain"/>
    <property type="match status" value="1"/>
</dbReference>
<dbReference type="PANTHER" id="PTHR43537">
    <property type="entry name" value="TRANSCRIPTIONAL REGULATOR, GNTR FAMILY"/>
    <property type="match status" value="1"/>
</dbReference>
<comment type="caution">
    <text evidence="5">The sequence shown here is derived from an EMBL/GenBank/DDBJ whole genome shotgun (WGS) entry which is preliminary data.</text>
</comment>
<dbReference type="RefSeq" id="WP_164126949.1">
    <property type="nucleotide sequence ID" value="NZ_JAAGOX010000002.1"/>
</dbReference>
<accession>A0A6B2NLJ8</accession>
<evidence type="ECO:0000259" key="4">
    <source>
        <dbReference type="PROSITE" id="PS50949"/>
    </source>
</evidence>
<dbReference type="PANTHER" id="PTHR43537:SF24">
    <property type="entry name" value="GLUCONATE OPERON TRANSCRIPTIONAL REPRESSOR"/>
    <property type="match status" value="1"/>
</dbReference>
<dbReference type="InterPro" id="IPR036388">
    <property type="entry name" value="WH-like_DNA-bd_sf"/>
</dbReference>
<reference evidence="5" key="1">
    <citation type="submission" date="2020-02" db="EMBL/GenBank/DDBJ databases">
        <title>Delineation of the pyrene-degrading pathway in Roseobacter clade bacteria by genomic analysis.</title>
        <authorList>
            <person name="Zhou H."/>
            <person name="Wang H."/>
        </authorList>
    </citation>
    <scope>NUCLEOTIDE SEQUENCE</scope>
    <source>
        <strain evidence="5">PrR005</strain>
    </source>
</reference>
<evidence type="ECO:0000313" key="5">
    <source>
        <dbReference type="EMBL" id="NDW43569.1"/>
    </source>
</evidence>
<organism evidence="5">
    <name type="scientific">Ruegeria sp. PrR005</name>
    <dbReference type="NCBI Taxonomy" id="2706882"/>
    <lineage>
        <taxon>Bacteria</taxon>
        <taxon>Pseudomonadati</taxon>
        <taxon>Pseudomonadota</taxon>
        <taxon>Alphaproteobacteria</taxon>
        <taxon>Rhodobacterales</taxon>
        <taxon>Roseobacteraceae</taxon>
        <taxon>Ruegeria</taxon>
    </lineage>
</organism>
<dbReference type="Gene3D" id="1.20.120.530">
    <property type="entry name" value="GntR ligand-binding domain-like"/>
    <property type="match status" value="1"/>
</dbReference>
<dbReference type="Gene3D" id="1.10.10.10">
    <property type="entry name" value="Winged helix-like DNA-binding domain superfamily/Winged helix DNA-binding domain"/>
    <property type="match status" value="1"/>
</dbReference>
<dbReference type="InterPro" id="IPR008920">
    <property type="entry name" value="TF_FadR/GntR_C"/>
</dbReference>
<evidence type="ECO:0000256" key="3">
    <source>
        <dbReference type="ARBA" id="ARBA00023163"/>
    </source>
</evidence>
<dbReference type="SUPFAM" id="SSF48008">
    <property type="entry name" value="GntR ligand-binding domain-like"/>
    <property type="match status" value="1"/>
</dbReference>
<dbReference type="Pfam" id="PF07729">
    <property type="entry name" value="FCD"/>
    <property type="match status" value="1"/>
</dbReference>
<dbReference type="AlphaFoldDB" id="A0A6B2NLJ8"/>
<dbReference type="GO" id="GO:0003700">
    <property type="term" value="F:DNA-binding transcription factor activity"/>
    <property type="evidence" value="ECO:0007669"/>
    <property type="project" value="InterPro"/>
</dbReference>
<gene>
    <name evidence="5" type="ORF">G0P99_01195</name>
</gene>
<keyword evidence="1" id="KW-0805">Transcription regulation</keyword>
<keyword evidence="2" id="KW-0238">DNA-binding</keyword>
<dbReference type="EMBL" id="JAAGOX010000002">
    <property type="protein sequence ID" value="NDW43569.1"/>
    <property type="molecule type" value="Genomic_DNA"/>
</dbReference>
<feature type="domain" description="HTH gntR-type" evidence="4">
    <location>
        <begin position="2"/>
        <end position="69"/>
    </location>
</feature>
<evidence type="ECO:0000256" key="2">
    <source>
        <dbReference type="ARBA" id="ARBA00023125"/>
    </source>
</evidence>
<dbReference type="GO" id="GO:0003677">
    <property type="term" value="F:DNA binding"/>
    <property type="evidence" value="ECO:0007669"/>
    <property type="project" value="UniProtKB-KW"/>
</dbReference>
<evidence type="ECO:0000256" key="1">
    <source>
        <dbReference type="ARBA" id="ARBA00023015"/>
    </source>
</evidence>
<dbReference type="InterPro" id="IPR036390">
    <property type="entry name" value="WH_DNA-bd_sf"/>
</dbReference>
<dbReference type="Pfam" id="PF00392">
    <property type="entry name" value="GntR"/>
    <property type="match status" value="1"/>
</dbReference>
<dbReference type="SMART" id="SM00895">
    <property type="entry name" value="FCD"/>
    <property type="match status" value="1"/>
</dbReference>